<accession>A0A1X7J034</accession>
<reference evidence="2" key="1">
    <citation type="submission" date="2017-04" db="EMBL/GenBank/DDBJ databases">
        <authorList>
            <person name="Varghese N."/>
            <person name="Submissions S."/>
        </authorList>
    </citation>
    <scope>NUCLEOTIDE SEQUENCE [LARGE SCALE GENOMIC DNA]</scope>
    <source>
        <strain evidence="2">DSM 4125</strain>
    </source>
</reference>
<evidence type="ECO:0000313" key="2">
    <source>
        <dbReference type="Proteomes" id="UP000193804"/>
    </source>
</evidence>
<evidence type="ECO:0000313" key="1">
    <source>
        <dbReference type="EMBL" id="SMG21005.1"/>
    </source>
</evidence>
<name>A0A1X7J034_9BACT</name>
<proteinExistence type="predicted"/>
<protein>
    <submittedName>
        <fullName evidence="1">Uncharacterized protein</fullName>
    </submittedName>
</protein>
<dbReference type="STRING" id="1028.SAMN05661096_01141"/>
<dbReference type="EMBL" id="FXAW01000002">
    <property type="protein sequence ID" value="SMG21005.1"/>
    <property type="molecule type" value="Genomic_DNA"/>
</dbReference>
<dbReference type="RefSeq" id="WP_085516114.1">
    <property type="nucleotide sequence ID" value="NZ_FXAW01000002.1"/>
</dbReference>
<dbReference type="Pfam" id="PF22264">
    <property type="entry name" value="DUF6952"/>
    <property type="match status" value="1"/>
</dbReference>
<sequence>MRLPIIKHVVEFIENNDEDYVVESMDLLEDLIEAKGIKDEELEVIGELLSNLSGALEVHKDVKSGTPKKEALNGFMKRVMGSIDS</sequence>
<dbReference type="OrthoDB" id="1149088at2"/>
<organism evidence="1 2">
    <name type="scientific">Marivirga sericea</name>
    <dbReference type="NCBI Taxonomy" id="1028"/>
    <lineage>
        <taxon>Bacteria</taxon>
        <taxon>Pseudomonadati</taxon>
        <taxon>Bacteroidota</taxon>
        <taxon>Cytophagia</taxon>
        <taxon>Cytophagales</taxon>
        <taxon>Marivirgaceae</taxon>
        <taxon>Marivirga</taxon>
    </lineage>
</organism>
<dbReference type="AlphaFoldDB" id="A0A1X7J034"/>
<gene>
    <name evidence="1" type="ORF">SAMN05661096_01141</name>
</gene>
<keyword evidence="2" id="KW-1185">Reference proteome</keyword>
<dbReference type="InterPro" id="IPR053810">
    <property type="entry name" value="DUF6952"/>
</dbReference>
<dbReference type="Proteomes" id="UP000193804">
    <property type="component" value="Unassembled WGS sequence"/>
</dbReference>